<sequence>MSRDEFVKALAVALAANDVRDAPTSGEMARNAYDALQFDFPQTSPSELKALATHLRNDPLTFPLTYKLLRNVLELAHGTNAISSSAATVLAQCLFLPFQSPHHLDHFHWPIDPTAVLLQMEWMRYMYLLRDRILQYPVACASLLHKILLFFHAPNNEEAIDASGASTALLRLLLDIASSNLASQGMAAVASSCALDDVEVHAQLWTWAILEDPLAVVPLLEDRGVLRSFAGFVMAPTRDSPHGALKHAVRLLVLSMLFRPSFAAYVHGIPSMAELCPWLATSSYSAEWTLWSMAYQTTAFFTAFQALFPVKCVDGLAAITVMHEAVFVLEVLVKMRSQYSWIAWPHKSNLLTTLQTVLPTLNSLFQCPPKQDVTADDDDNSSRSITTSSRQSIQLVHRMRVAIKQLAATIAHSHGDGAKLD</sequence>
<dbReference type="AlphaFoldDB" id="A0A397CWE2"/>
<name>A0A397CWE2_APHAT</name>
<gene>
    <name evidence="1" type="ORF">DYB30_009947</name>
</gene>
<organism evidence="1 2">
    <name type="scientific">Aphanomyces astaci</name>
    <name type="common">Crayfish plague agent</name>
    <dbReference type="NCBI Taxonomy" id="112090"/>
    <lineage>
        <taxon>Eukaryota</taxon>
        <taxon>Sar</taxon>
        <taxon>Stramenopiles</taxon>
        <taxon>Oomycota</taxon>
        <taxon>Saprolegniomycetes</taxon>
        <taxon>Saprolegniales</taxon>
        <taxon>Verrucalvaceae</taxon>
        <taxon>Aphanomyces</taxon>
    </lineage>
</organism>
<accession>A0A397CWE2</accession>
<dbReference type="EMBL" id="QUTD01006829">
    <property type="protein sequence ID" value="RHY53223.1"/>
    <property type="molecule type" value="Genomic_DNA"/>
</dbReference>
<dbReference type="Proteomes" id="UP000266643">
    <property type="component" value="Unassembled WGS sequence"/>
</dbReference>
<reference evidence="1 2" key="1">
    <citation type="submission" date="2018-08" db="EMBL/GenBank/DDBJ databases">
        <title>Aphanomyces genome sequencing and annotation.</title>
        <authorList>
            <person name="Minardi D."/>
            <person name="Oidtmann B."/>
            <person name="Van Der Giezen M."/>
            <person name="Studholme D.J."/>
        </authorList>
    </citation>
    <scope>NUCLEOTIDE SEQUENCE [LARGE SCALE GENOMIC DNA]</scope>
    <source>
        <strain evidence="1 2">D2</strain>
    </source>
</reference>
<evidence type="ECO:0000313" key="2">
    <source>
        <dbReference type="Proteomes" id="UP000266643"/>
    </source>
</evidence>
<comment type="caution">
    <text evidence="1">The sequence shown here is derived from an EMBL/GenBank/DDBJ whole genome shotgun (WGS) entry which is preliminary data.</text>
</comment>
<evidence type="ECO:0000313" key="1">
    <source>
        <dbReference type="EMBL" id="RHY53223.1"/>
    </source>
</evidence>
<proteinExistence type="predicted"/>
<dbReference type="VEuPathDB" id="FungiDB:H257_09822"/>
<protein>
    <submittedName>
        <fullName evidence="1">Uncharacterized protein</fullName>
    </submittedName>
</protein>